<evidence type="ECO:0000313" key="1">
    <source>
        <dbReference type="EMBL" id="EKC80210.1"/>
    </source>
</evidence>
<reference evidence="1" key="1">
    <citation type="journal article" date="2013" name="Environ. Microbiol.">
        <title>Microbiota from the distal guts of lean and obese adolescents exhibit partial functional redundancy besides clear differences in community structure.</title>
        <authorList>
            <person name="Ferrer M."/>
            <person name="Ruiz A."/>
            <person name="Lanza F."/>
            <person name="Haange S.B."/>
            <person name="Oberbach A."/>
            <person name="Till H."/>
            <person name="Bargiela R."/>
            <person name="Campoy C."/>
            <person name="Segura M.T."/>
            <person name="Richter M."/>
            <person name="von Bergen M."/>
            <person name="Seifert J."/>
            <person name="Suarez A."/>
        </authorList>
    </citation>
    <scope>NUCLEOTIDE SEQUENCE</scope>
</reference>
<protein>
    <submittedName>
        <fullName evidence="1">Hydrolase</fullName>
    </submittedName>
</protein>
<accession>K1UPV6</accession>
<name>K1UPV6_9ZZZZ</name>
<dbReference type="EMBL" id="AJWY01001124">
    <property type="protein sequence ID" value="EKC80210.1"/>
    <property type="molecule type" value="Genomic_DNA"/>
</dbReference>
<dbReference type="PANTHER" id="PTHR36928">
    <property type="entry name" value="PHOSPHATASE YCDX-RELATED"/>
    <property type="match status" value="1"/>
</dbReference>
<dbReference type="PANTHER" id="PTHR36928:SF1">
    <property type="entry name" value="PHOSPHATASE YCDX-RELATED"/>
    <property type="match status" value="1"/>
</dbReference>
<dbReference type="GO" id="GO:0042578">
    <property type="term" value="F:phosphoric ester hydrolase activity"/>
    <property type="evidence" value="ECO:0007669"/>
    <property type="project" value="TreeGrafter"/>
</dbReference>
<dbReference type="InterPro" id="IPR050243">
    <property type="entry name" value="PHP_phosphatase"/>
</dbReference>
<gene>
    <name evidence="1" type="ORF">LEA_01623</name>
</gene>
<dbReference type="SUPFAM" id="SSF89550">
    <property type="entry name" value="PHP domain-like"/>
    <property type="match status" value="1"/>
</dbReference>
<dbReference type="Pfam" id="PF13263">
    <property type="entry name" value="PHP_C"/>
    <property type="match status" value="1"/>
</dbReference>
<sequence>VINAMRNPFVQIISHPGDGTAELDFEELMKVSKETHTLLEINNHSMAPIRHKTVAAPNNLELLELAKKYETPVIFGSDAHFSAMIADYSNIMPLVEKAEFPDELVLNYQPEKFMAYLKPTPEK</sequence>
<dbReference type="InterPro" id="IPR016195">
    <property type="entry name" value="Pol/histidinol_Pase-like"/>
</dbReference>
<dbReference type="AlphaFoldDB" id="K1UPV6"/>
<feature type="non-terminal residue" evidence="1">
    <location>
        <position position="1"/>
    </location>
</feature>
<dbReference type="Gene3D" id="3.20.20.140">
    <property type="entry name" value="Metal-dependent hydrolases"/>
    <property type="match status" value="1"/>
</dbReference>
<keyword evidence="1" id="KW-0378">Hydrolase</keyword>
<organism evidence="1">
    <name type="scientific">human gut metagenome</name>
    <dbReference type="NCBI Taxonomy" id="408170"/>
    <lineage>
        <taxon>unclassified sequences</taxon>
        <taxon>metagenomes</taxon>
        <taxon>organismal metagenomes</taxon>
    </lineage>
</organism>
<proteinExistence type="predicted"/>
<dbReference type="GO" id="GO:0005829">
    <property type="term" value="C:cytosol"/>
    <property type="evidence" value="ECO:0007669"/>
    <property type="project" value="TreeGrafter"/>
</dbReference>
<dbReference type="GO" id="GO:0008270">
    <property type="term" value="F:zinc ion binding"/>
    <property type="evidence" value="ECO:0007669"/>
    <property type="project" value="TreeGrafter"/>
</dbReference>
<comment type="caution">
    <text evidence="1">The sequence shown here is derived from an EMBL/GenBank/DDBJ whole genome shotgun (WGS) entry which is preliminary data.</text>
</comment>